<gene>
    <name evidence="1" type="ordered locus">A1C_02425</name>
</gene>
<evidence type="ECO:0000313" key="1">
    <source>
        <dbReference type="EMBL" id="ABV74784.1"/>
    </source>
</evidence>
<proteinExistence type="predicted"/>
<reference evidence="1" key="1">
    <citation type="submission" date="2007-09" db="EMBL/GenBank/DDBJ databases">
        <title>Complete Genome Sequence of Rickettsia akari.</title>
        <authorList>
            <person name="Madan A."/>
            <person name="Fahey J."/>
            <person name="Helton E."/>
            <person name="Ketteman M."/>
            <person name="Madan A."/>
            <person name="Rodrigues S."/>
            <person name="Sanchez A."/>
            <person name="Whiting M."/>
            <person name="Dasch G."/>
            <person name="Eremeeva M."/>
        </authorList>
    </citation>
    <scope>NUCLEOTIDE SEQUENCE</scope>
    <source>
        <strain evidence="1">Hartford</strain>
    </source>
</reference>
<evidence type="ECO:0000313" key="2">
    <source>
        <dbReference type="Proteomes" id="UP000006830"/>
    </source>
</evidence>
<protein>
    <submittedName>
        <fullName evidence="1">Uncharacterized protein</fullName>
    </submittedName>
</protein>
<dbReference type="AlphaFoldDB" id="A8GN09"/>
<sequence length="25" mass="2555">MAVSAIKVETEIIGDISGAVILDLP</sequence>
<organism evidence="1 2">
    <name type="scientific">Rickettsia akari (strain Hartford)</name>
    <dbReference type="NCBI Taxonomy" id="293614"/>
    <lineage>
        <taxon>Bacteria</taxon>
        <taxon>Pseudomonadati</taxon>
        <taxon>Pseudomonadota</taxon>
        <taxon>Alphaproteobacteria</taxon>
        <taxon>Rickettsiales</taxon>
        <taxon>Rickettsiaceae</taxon>
        <taxon>Rickettsieae</taxon>
        <taxon>Rickettsia</taxon>
        <taxon>spotted fever group</taxon>
    </lineage>
</organism>
<name>A8GN09_RICAH</name>
<dbReference type="HOGENOM" id="CLU_3419154_0_0_5"/>
<dbReference type="Proteomes" id="UP000006830">
    <property type="component" value="Chromosome"/>
</dbReference>
<dbReference type="STRING" id="293614.A1C_02425"/>
<accession>A8GN09</accession>
<keyword evidence="2" id="KW-1185">Reference proteome</keyword>
<dbReference type="EMBL" id="CP000847">
    <property type="protein sequence ID" value="ABV74784.1"/>
    <property type="molecule type" value="Genomic_DNA"/>
</dbReference>
<dbReference type="KEGG" id="rak:A1C_02425"/>